<evidence type="ECO:0000256" key="2">
    <source>
        <dbReference type="ARBA" id="ARBA00005466"/>
    </source>
</evidence>
<accession>A0A853CJE6</accession>
<proteinExistence type="inferred from homology"/>
<keyword evidence="3" id="KW-0285">Flavoprotein</keyword>
<comment type="cofactor">
    <cofactor evidence="1">
        <name>FAD</name>
        <dbReference type="ChEBI" id="CHEBI:57692"/>
    </cofactor>
</comment>
<dbReference type="Pfam" id="PF01565">
    <property type="entry name" value="FAD_binding_4"/>
    <property type="match status" value="1"/>
</dbReference>
<dbReference type="InterPro" id="IPR006094">
    <property type="entry name" value="Oxid_FAD_bind_N"/>
</dbReference>
<dbReference type="PANTHER" id="PTHR42973">
    <property type="entry name" value="BINDING OXIDOREDUCTASE, PUTATIVE (AFU_ORTHOLOGUE AFUA_1G17690)-RELATED"/>
    <property type="match status" value="1"/>
</dbReference>
<dbReference type="GO" id="GO:0016491">
    <property type="term" value="F:oxidoreductase activity"/>
    <property type="evidence" value="ECO:0007669"/>
    <property type="project" value="UniProtKB-KW"/>
</dbReference>
<dbReference type="PANTHER" id="PTHR42973:SF39">
    <property type="entry name" value="FAD-BINDING PCMH-TYPE DOMAIN-CONTAINING PROTEIN"/>
    <property type="match status" value="1"/>
</dbReference>
<evidence type="ECO:0000313" key="8">
    <source>
        <dbReference type="EMBL" id="NYJ06662.1"/>
    </source>
</evidence>
<comment type="caution">
    <text evidence="8">The sequence shown here is derived from an EMBL/GenBank/DDBJ whole genome shotgun (WGS) entry which is preliminary data.</text>
</comment>
<dbReference type="AlphaFoldDB" id="A0A853CJE6"/>
<evidence type="ECO:0000256" key="4">
    <source>
        <dbReference type="ARBA" id="ARBA00022827"/>
    </source>
</evidence>
<sequence length="482" mass="50853">MALETAIPELRRAGEVLTPADDGFEEARAAAIWNADIRRQPAAIVRPTTAEEVARAVLAARSAGMDLTVRGGGHSGAGNAVAEGAVMIDLSRMNEVRVDPATRRATVGGGATWAALDAATAPHGLAVVGGTVSHTGVAGLTLSGGMGWLLSQQGLSCDNLVSATLVTADGRVVAVSAETEPDLFWALRGAGTNFGVVTELVFELHEVDPMAHVGFFFWRAEDAAAALPGVFDHLFSLPDSIGEAVVGMCAPPLPFIPPEHQGAPGVAVVVAGWGDAAAHAAAIAPLRGRGAAVEFAMPIPYVALQQMLDEGNPWGVRAYDKGITLDDLSDEAIAAYLEWVPRITCPMSYAPMFPLRGRYRQMPEEATAFGSPRSAKWALSIIAMTPVEAEDAFAADRQWARGFWDAMRPFAPSGATYVNFEADVDESRVRDSYGEAKYRRLAALKAIWDPDNVFHHNANITPAAGIPEPRAASEAPQSQPTG</sequence>
<dbReference type="InterPro" id="IPR036318">
    <property type="entry name" value="FAD-bd_PCMH-like_sf"/>
</dbReference>
<dbReference type="InterPro" id="IPR006093">
    <property type="entry name" value="Oxy_OxRdtase_FAD_BS"/>
</dbReference>
<evidence type="ECO:0000313" key="9">
    <source>
        <dbReference type="Proteomes" id="UP000541969"/>
    </source>
</evidence>
<dbReference type="Gene3D" id="3.30.465.10">
    <property type="match status" value="1"/>
</dbReference>
<dbReference type="EMBL" id="JACBZT010000001">
    <property type="protein sequence ID" value="NYJ06662.1"/>
    <property type="molecule type" value="Genomic_DNA"/>
</dbReference>
<evidence type="ECO:0000256" key="5">
    <source>
        <dbReference type="ARBA" id="ARBA00023002"/>
    </source>
</evidence>
<evidence type="ECO:0000259" key="7">
    <source>
        <dbReference type="PROSITE" id="PS51387"/>
    </source>
</evidence>
<dbReference type="Gene3D" id="3.30.43.10">
    <property type="entry name" value="Uridine Diphospho-n-acetylenolpyruvylglucosamine Reductase, domain 2"/>
    <property type="match status" value="1"/>
</dbReference>
<keyword evidence="9" id="KW-1185">Reference proteome</keyword>
<feature type="region of interest" description="Disordered" evidence="6">
    <location>
        <begin position="462"/>
        <end position="482"/>
    </location>
</feature>
<dbReference type="InterPro" id="IPR016166">
    <property type="entry name" value="FAD-bd_PCMH"/>
</dbReference>
<dbReference type="Gene3D" id="3.40.462.20">
    <property type="match status" value="1"/>
</dbReference>
<dbReference type="Proteomes" id="UP000541969">
    <property type="component" value="Unassembled WGS sequence"/>
</dbReference>
<reference evidence="8 9" key="1">
    <citation type="submission" date="2020-07" db="EMBL/GenBank/DDBJ databases">
        <title>Sequencing the genomes of 1000 actinobacteria strains.</title>
        <authorList>
            <person name="Klenk H.-P."/>
        </authorList>
    </citation>
    <scope>NUCLEOTIDE SEQUENCE [LARGE SCALE GENOMIC DNA]</scope>
    <source>
        <strain evidence="8 9">DSM 104001</strain>
    </source>
</reference>
<gene>
    <name evidence="8" type="ORF">GGQ55_002940</name>
</gene>
<evidence type="ECO:0000256" key="1">
    <source>
        <dbReference type="ARBA" id="ARBA00001974"/>
    </source>
</evidence>
<dbReference type="GO" id="GO:0071949">
    <property type="term" value="F:FAD binding"/>
    <property type="evidence" value="ECO:0007669"/>
    <property type="project" value="InterPro"/>
</dbReference>
<evidence type="ECO:0000256" key="3">
    <source>
        <dbReference type="ARBA" id="ARBA00022630"/>
    </source>
</evidence>
<organism evidence="8 9">
    <name type="scientific">Petropleomorpha daqingensis</name>
    <dbReference type="NCBI Taxonomy" id="2026353"/>
    <lineage>
        <taxon>Bacteria</taxon>
        <taxon>Bacillati</taxon>
        <taxon>Actinomycetota</taxon>
        <taxon>Actinomycetes</taxon>
        <taxon>Geodermatophilales</taxon>
        <taxon>Geodermatophilaceae</taxon>
        <taxon>Petropleomorpha</taxon>
    </lineage>
</organism>
<keyword evidence="4" id="KW-0274">FAD</keyword>
<dbReference type="RefSeq" id="WP_179717942.1">
    <property type="nucleotide sequence ID" value="NZ_JACBZT010000001.1"/>
</dbReference>
<name>A0A853CJE6_9ACTN</name>
<dbReference type="InterPro" id="IPR012951">
    <property type="entry name" value="BBE"/>
</dbReference>
<protein>
    <submittedName>
        <fullName evidence="8">FAD/FMN-containing dehydrogenase</fullName>
    </submittedName>
</protein>
<dbReference type="SUPFAM" id="SSF56176">
    <property type="entry name" value="FAD-binding/transporter-associated domain-like"/>
    <property type="match status" value="1"/>
</dbReference>
<evidence type="ECO:0000256" key="6">
    <source>
        <dbReference type="SAM" id="MobiDB-lite"/>
    </source>
</evidence>
<dbReference type="PROSITE" id="PS00862">
    <property type="entry name" value="OX2_COVAL_FAD"/>
    <property type="match status" value="1"/>
</dbReference>
<keyword evidence="5" id="KW-0560">Oxidoreductase</keyword>
<dbReference type="InterPro" id="IPR016169">
    <property type="entry name" value="FAD-bd_PCMH_sub2"/>
</dbReference>
<dbReference type="InterPro" id="IPR016167">
    <property type="entry name" value="FAD-bd_PCMH_sub1"/>
</dbReference>
<dbReference type="PROSITE" id="PS51387">
    <property type="entry name" value="FAD_PCMH"/>
    <property type="match status" value="1"/>
</dbReference>
<comment type="similarity">
    <text evidence="2">Belongs to the oxygen-dependent FAD-linked oxidoreductase family.</text>
</comment>
<feature type="domain" description="FAD-binding PCMH-type" evidence="7">
    <location>
        <begin position="37"/>
        <end position="207"/>
    </location>
</feature>
<dbReference type="Pfam" id="PF08031">
    <property type="entry name" value="BBE"/>
    <property type="match status" value="1"/>
</dbReference>
<dbReference type="InterPro" id="IPR050416">
    <property type="entry name" value="FAD-linked_Oxidoreductase"/>
</dbReference>